<name>A0A0C9TV65_PAXIN</name>
<sequence>MESQNLTKWLVDERPTCLACGRVQVSIPWFTLLRPQVCHLSYRSSTLPKPASRMILELPPGIRLLLASRSRRGC</sequence>
<reference evidence="1 2" key="1">
    <citation type="submission" date="2014-06" db="EMBL/GenBank/DDBJ databases">
        <authorList>
            <consortium name="DOE Joint Genome Institute"/>
            <person name="Kuo A."/>
            <person name="Kohler A."/>
            <person name="Nagy L.G."/>
            <person name="Floudas D."/>
            <person name="Copeland A."/>
            <person name="Barry K.W."/>
            <person name="Cichocki N."/>
            <person name="Veneault-Fourrey C."/>
            <person name="LaButti K."/>
            <person name="Lindquist E.A."/>
            <person name="Lipzen A."/>
            <person name="Lundell T."/>
            <person name="Morin E."/>
            <person name="Murat C."/>
            <person name="Sun H."/>
            <person name="Tunlid A."/>
            <person name="Henrissat B."/>
            <person name="Grigoriev I.V."/>
            <person name="Hibbett D.S."/>
            <person name="Martin F."/>
            <person name="Nordberg H.P."/>
            <person name="Cantor M.N."/>
            <person name="Hua S.X."/>
        </authorList>
    </citation>
    <scope>NUCLEOTIDE SEQUENCE [LARGE SCALE GENOMIC DNA]</scope>
    <source>
        <strain evidence="1 2">ATCC 200175</strain>
    </source>
</reference>
<organism evidence="1 2">
    <name type="scientific">Paxillus involutus ATCC 200175</name>
    <dbReference type="NCBI Taxonomy" id="664439"/>
    <lineage>
        <taxon>Eukaryota</taxon>
        <taxon>Fungi</taxon>
        <taxon>Dikarya</taxon>
        <taxon>Basidiomycota</taxon>
        <taxon>Agaricomycotina</taxon>
        <taxon>Agaricomycetes</taxon>
        <taxon>Agaricomycetidae</taxon>
        <taxon>Boletales</taxon>
        <taxon>Paxilineae</taxon>
        <taxon>Paxillaceae</taxon>
        <taxon>Paxillus</taxon>
    </lineage>
</organism>
<keyword evidence="2" id="KW-1185">Reference proteome</keyword>
<reference evidence="2" key="2">
    <citation type="submission" date="2015-01" db="EMBL/GenBank/DDBJ databases">
        <title>Evolutionary Origins and Diversification of the Mycorrhizal Mutualists.</title>
        <authorList>
            <consortium name="DOE Joint Genome Institute"/>
            <consortium name="Mycorrhizal Genomics Consortium"/>
            <person name="Kohler A."/>
            <person name="Kuo A."/>
            <person name="Nagy L.G."/>
            <person name="Floudas D."/>
            <person name="Copeland A."/>
            <person name="Barry K.W."/>
            <person name="Cichocki N."/>
            <person name="Veneault-Fourrey C."/>
            <person name="LaButti K."/>
            <person name="Lindquist E.A."/>
            <person name="Lipzen A."/>
            <person name="Lundell T."/>
            <person name="Morin E."/>
            <person name="Murat C."/>
            <person name="Riley R."/>
            <person name="Ohm R."/>
            <person name="Sun H."/>
            <person name="Tunlid A."/>
            <person name="Henrissat B."/>
            <person name="Grigoriev I.V."/>
            <person name="Hibbett D.S."/>
            <person name="Martin F."/>
        </authorList>
    </citation>
    <scope>NUCLEOTIDE SEQUENCE [LARGE SCALE GENOMIC DNA]</scope>
    <source>
        <strain evidence="2">ATCC 200175</strain>
    </source>
</reference>
<evidence type="ECO:0000313" key="2">
    <source>
        <dbReference type="Proteomes" id="UP000053647"/>
    </source>
</evidence>
<proteinExistence type="predicted"/>
<dbReference type="Proteomes" id="UP000053647">
    <property type="component" value="Unassembled WGS sequence"/>
</dbReference>
<protein>
    <submittedName>
        <fullName evidence="1">Uncharacterized protein</fullName>
    </submittedName>
</protein>
<accession>A0A0C9TV65</accession>
<dbReference type="EMBL" id="KN819386">
    <property type="protein sequence ID" value="KIJ11151.1"/>
    <property type="molecule type" value="Genomic_DNA"/>
</dbReference>
<dbReference type="HOGENOM" id="CLU_2688492_0_0_1"/>
<evidence type="ECO:0000313" key="1">
    <source>
        <dbReference type="EMBL" id="KIJ11151.1"/>
    </source>
</evidence>
<gene>
    <name evidence="1" type="ORF">PAXINDRAFT_171936</name>
</gene>
<dbReference type="AlphaFoldDB" id="A0A0C9TV65"/>